<accession>A0ABM8DVM3</accession>
<reference evidence="2 3" key="1">
    <citation type="submission" date="2022-12" db="EMBL/GenBank/DDBJ databases">
        <title>Microbacterium terricola strain KV-448 chromosome, complete genome.</title>
        <authorList>
            <person name="Oshima T."/>
            <person name="Moriya T."/>
            <person name="Bessho Y."/>
        </authorList>
    </citation>
    <scope>NUCLEOTIDE SEQUENCE [LARGE SCALE GENOMIC DNA]</scope>
    <source>
        <strain evidence="2 3">KV-448</strain>
    </source>
</reference>
<dbReference type="EMBL" id="AP027141">
    <property type="protein sequence ID" value="BDV29617.1"/>
    <property type="molecule type" value="Genomic_DNA"/>
</dbReference>
<dbReference type="InterPro" id="IPR029063">
    <property type="entry name" value="SAM-dependent_MTases_sf"/>
</dbReference>
<evidence type="ECO:0000313" key="2">
    <source>
        <dbReference type="EMBL" id="BDV29617.1"/>
    </source>
</evidence>
<dbReference type="SUPFAM" id="SSF53335">
    <property type="entry name" value="S-adenosyl-L-methionine-dependent methyltransferases"/>
    <property type="match status" value="1"/>
</dbReference>
<dbReference type="Gene3D" id="3.40.50.10320">
    <property type="entry name" value="LmbE-like"/>
    <property type="match status" value="1"/>
</dbReference>
<dbReference type="PANTHER" id="PTHR12993">
    <property type="entry name" value="N-ACETYLGLUCOSAMINYL-PHOSPHATIDYLINOSITOL DE-N-ACETYLASE-RELATED"/>
    <property type="match status" value="1"/>
</dbReference>
<dbReference type="InterPro" id="IPR003737">
    <property type="entry name" value="GlcNAc_PI_deacetylase-related"/>
</dbReference>
<protein>
    <recommendedName>
        <fullName evidence="4">Methyltransferase domain-containing protein</fullName>
    </recommendedName>
</protein>
<organism evidence="2 3">
    <name type="scientific">Microbacterium terricola</name>
    <dbReference type="NCBI Taxonomy" id="344163"/>
    <lineage>
        <taxon>Bacteria</taxon>
        <taxon>Bacillati</taxon>
        <taxon>Actinomycetota</taxon>
        <taxon>Actinomycetes</taxon>
        <taxon>Micrococcales</taxon>
        <taxon>Microbacteriaceae</taxon>
        <taxon>Microbacterium</taxon>
    </lineage>
</organism>
<gene>
    <name evidence="2" type="ORF">Microterr_02770</name>
</gene>
<dbReference type="InterPro" id="IPR008715">
    <property type="entry name" value="SAM-MeTfrase_NodS-like"/>
</dbReference>
<name>A0ABM8DVM3_9MICO</name>
<dbReference type="CDD" id="cd02440">
    <property type="entry name" value="AdoMet_MTases"/>
    <property type="match status" value="1"/>
</dbReference>
<keyword evidence="3" id="KW-1185">Reference proteome</keyword>
<dbReference type="PANTHER" id="PTHR12993:SF29">
    <property type="entry name" value="BLR3841 PROTEIN"/>
    <property type="match status" value="1"/>
</dbReference>
<proteinExistence type="predicted"/>
<evidence type="ECO:0000256" key="1">
    <source>
        <dbReference type="ARBA" id="ARBA00022833"/>
    </source>
</evidence>
<dbReference type="RefSeq" id="WP_263796572.1">
    <property type="nucleotide sequence ID" value="NZ_AP027141.1"/>
</dbReference>
<evidence type="ECO:0008006" key="4">
    <source>
        <dbReference type="Google" id="ProtNLM"/>
    </source>
</evidence>
<dbReference type="InterPro" id="IPR024078">
    <property type="entry name" value="LmbE-like_dom_sf"/>
</dbReference>
<dbReference type="Pfam" id="PF05401">
    <property type="entry name" value="NodS"/>
    <property type="match status" value="1"/>
</dbReference>
<keyword evidence="1" id="KW-0862">Zinc</keyword>
<dbReference type="Pfam" id="PF02585">
    <property type="entry name" value="PIG-L"/>
    <property type="match status" value="1"/>
</dbReference>
<evidence type="ECO:0000313" key="3">
    <source>
        <dbReference type="Proteomes" id="UP001317779"/>
    </source>
</evidence>
<sequence length="451" mass="48573">MSIAFDHRDPGTDEQRWADAAPWAAAPELTLTADRLVVLAAHPDDETLGAGGLITVAAQRGVPVEVVCASDGEAAGAGGTRDPQLAMTRRAETARAVALLAPDARVTFLGLPDGGLRENADALRRAVAATLQSGAGSTLVVAPWVGDGHRDHRVLGDIAAGFRSAAVEVLGYPVWLWHWGEPAEVDTTGWRVLPLSAATAAVKARAIACHATQLTPPPASPGEPPMLSSSMLRHFQRPLEVFVTSADERADAVGIAYFHDLYARHEDPWGYDSRWYEQRKREIVMASLPRPRFRRALDVACSTGALTAALRDRADRVVATDAVPTALDRARARIGDDPRVSFQNLTVPAEWPDGSFDLIVLSEVGYYLSRPELERVIDRIDGALTDDGMLVACHWRHPISGAPLGGDEVHDAIRARRTWETAASHLEPDFRLDVLARPGSPSVAAREGLTP</sequence>
<dbReference type="SUPFAM" id="SSF102588">
    <property type="entry name" value="LmbE-like"/>
    <property type="match status" value="1"/>
</dbReference>
<dbReference type="Proteomes" id="UP001317779">
    <property type="component" value="Chromosome"/>
</dbReference>
<dbReference type="Gene3D" id="3.40.50.150">
    <property type="entry name" value="Vaccinia Virus protein VP39"/>
    <property type="match status" value="1"/>
</dbReference>